<dbReference type="EC" id="2.7.11.1" evidence="1"/>
<organism evidence="11 12">
    <name type="scientific">Uabimicrobium amorphum</name>
    <dbReference type="NCBI Taxonomy" id="2596890"/>
    <lineage>
        <taxon>Bacteria</taxon>
        <taxon>Pseudomonadati</taxon>
        <taxon>Planctomycetota</taxon>
        <taxon>Candidatus Uabimicrobiia</taxon>
        <taxon>Candidatus Uabimicrobiales</taxon>
        <taxon>Candidatus Uabimicrobiaceae</taxon>
        <taxon>Candidatus Uabimicrobium</taxon>
    </lineage>
</organism>
<keyword evidence="5 11" id="KW-0418">Kinase</keyword>
<dbReference type="Pfam" id="PF13414">
    <property type="entry name" value="TPR_11"/>
    <property type="match status" value="1"/>
</dbReference>
<sequence>MNKDVKFGQIALSNKMIDTKILTHCMSLLQSNPQRTLSDILLEEGFLNNEQVAQIQTQITQNNIPQQIGRYKILHEIGRGGMGIIYKAKDPLGDRDVAIKVLLRSSHENNLRFIREAKATARLQHPNIVTLHDIGQDGDKYFFTMDFVNGVPLDHFVKTDSSIPTRKIAALMIKICNAIHFAHQQGIIHRDIKPANIMMDENEEPKVMDFGLAKLQDASQKLSVTGSMIGTIFYMPPEQVEGKIGSIDQRSDVYSLGALFYTLLAGRPPFSGNTITQVSQQILHKDPLPPSSIKQIVPKPLDFICAKALAKDKNMRYRSAKELGDDIEKFLRGEKIARDKLQRQRKFYKWVEKHLVLILLFTIVCSVGITIFISSYRNLRFKYKNLVYNTREMTNDERLFIQAFNFFIDNKRDSGWELIKTVCERNFTPRYHLLKALYIRLMTRHDEDERVGKILKVYLPKANVNNKYMSYIKGRLYMYGAIEHQDRAAQAIKSYEYGAAQKFAPCIESIANIYLRTPRFKKEKQALKMFLEVSDQYHWASYFVARMYEEGIGTEKNINKALVYRRQSAKQGNSASMVLLGDMFLEKNNTDEAIKWYQKAIDTDKNAFAMFALGKIYLAQKDNLLRGLKLLWKSCESDVPGAHVYLAKNYMYGKLLGRDYRIARMLLVKERKNGEAYYLLGKIFANGWRVKKDKKRAEKLYQKAVSLGYDTAKEKLNK</sequence>
<dbReference type="Pfam" id="PF08238">
    <property type="entry name" value="Sel1"/>
    <property type="match status" value="3"/>
</dbReference>
<protein>
    <recommendedName>
        <fullName evidence="1">non-specific serine/threonine protein kinase</fullName>
        <ecNumber evidence="1">2.7.11.1</ecNumber>
    </recommendedName>
</protein>
<dbReference type="OrthoDB" id="6111975at2"/>
<evidence type="ECO:0000256" key="8">
    <source>
        <dbReference type="PROSITE-ProRule" id="PRU10141"/>
    </source>
</evidence>
<dbReference type="InterPro" id="IPR011009">
    <property type="entry name" value="Kinase-like_dom_sf"/>
</dbReference>
<evidence type="ECO:0000256" key="2">
    <source>
        <dbReference type="ARBA" id="ARBA00022527"/>
    </source>
</evidence>
<keyword evidence="2" id="KW-0723">Serine/threonine-protein kinase</keyword>
<feature type="domain" description="Protein kinase" evidence="10">
    <location>
        <begin position="71"/>
        <end position="331"/>
    </location>
</feature>
<evidence type="ECO:0000256" key="4">
    <source>
        <dbReference type="ARBA" id="ARBA00022741"/>
    </source>
</evidence>
<dbReference type="Gene3D" id="1.10.510.10">
    <property type="entry name" value="Transferase(Phosphotransferase) domain 1"/>
    <property type="match status" value="1"/>
</dbReference>
<keyword evidence="7" id="KW-0802">TPR repeat</keyword>
<dbReference type="GO" id="GO:0004674">
    <property type="term" value="F:protein serine/threonine kinase activity"/>
    <property type="evidence" value="ECO:0007669"/>
    <property type="project" value="UniProtKB-KW"/>
</dbReference>
<dbReference type="PANTHER" id="PTHR43289">
    <property type="entry name" value="MITOGEN-ACTIVATED PROTEIN KINASE KINASE KINASE 20-RELATED"/>
    <property type="match status" value="1"/>
</dbReference>
<dbReference type="AlphaFoldDB" id="A0A5S9F3B6"/>
<keyword evidence="12" id="KW-1185">Reference proteome</keyword>
<evidence type="ECO:0000313" key="12">
    <source>
        <dbReference type="Proteomes" id="UP000326354"/>
    </source>
</evidence>
<dbReference type="SMART" id="SM00220">
    <property type="entry name" value="S_TKc"/>
    <property type="match status" value="1"/>
</dbReference>
<keyword evidence="4 8" id="KW-0547">Nucleotide-binding</keyword>
<dbReference type="InterPro" id="IPR017441">
    <property type="entry name" value="Protein_kinase_ATP_BS"/>
</dbReference>
<reference evidence="11 12" key="1">
    <citation type="submission" date="2019-08" db="EMBL/GenBank/DDBJ databases">
        <title>Complete genome sequence of Candidatus Uab amorphum.</title>
        <authorList>
            <person name="Shiratori T."/>
            <person name="Suzuki S."/>
            <person name="Kakizawa Y."/>
            <person name="Ishida K."/>
        </authorList>
    </citation>
    <scope>NUCLEOTIDE SEQUENCE [LARGE SCALE GENOMIC DNA]</scope>
    <source>
        <strain evidence="11 12">SRT547</strain>
    </source>
</reference>
<dbReference type="PROSITE" id="PS50005">
    <property type="entry name" value="TPR"/>
    <property type="match status" value="1"/>
</dbReference>
<dbReference type="PROSITE" id="PS00108">
    <property type="entry name" value="PROTEIN_KINASE_ST"/>
    <property type="match status" value="1"/>
</dbReference>
<accession>A0A5S9F3B6</accession>
<keyword evidence="9" id="KW-0472">Membrane</keyword>
<evidence type="ECO:0000256" key="5">
    <source>
        <dbReference type="ARBA" id="ARBA00022777"/>
    </source>
</evidence>
<feature type="binding site" evidence="8">
    <location>
        <position position="100"/>
    </location>
    <ligand>
        <name>ATP</name>
        <dbReference type="ChEBI" id="CHEBI:30616"/>
    </ligand>
</feature>
<dbReference type="GO" id="GO:0005524">
    <property type="term" value="F:ATP binding"/>
    <property type="evidence" value="ECO:0007669"/>
    <property type="project" value="UniProtKB-UniRule"/>
</dbReference>
<dbReference type="Gene3D" id="1.25.40.10">
    <property type="entry name" value="Tetratricopeptide repeat domain"/>
    <property type="match status" value="2"/>
</dbReference>
<keyword evidence="9" id="KW-1133">Transmembrane helix</keyword>
<dbReference type="SUPFAM" id="SSF56112">
    <property type="entry name" value="Protein kinase-like (PK-like)"/>
    <property type="match status" value="1"/>
</dbReference>
<dbReference type="FunFam" id="1.10.510.10:FF:000021">
    <property type="entry name" value="Serine/threonine protein kinase"/>
    <property type="match status" value="1"/>
</dbReference>
<dbReference type="InterPro" id="IPR019734">
    <property type="entry name" value="TPR_rpt"/>
</dbReference>
<feature type="repeat" description="TPR" evidence="7">
    <location>
        <begin position="574"/>
        <end position="607"/>
    </location>
</feature>
<evidence type="ECO:0000313" key="11">
    <source>
        <dbReference type="EMBL" id="BBM84575.1"/>
    </source>
</evidence>
<dbReference type="Pfam" id="PF00069">
    <property type="entry name" value="Pkinase"/>
    <property type="match status" value="1"/>
</dbReference>
<keyword evidence="6 8" id="KW-0067">ATP-binding</keyword>
<dbReference type="RefSeq" id="WP_151968721.1">
    <property type="nucleotide sequence ID" value="NZ_AP019860.1"/>
</dbReference>
<keyword evidence="9" id="KW-0812">Transmembrane</keyword>
<dbReference type="CDD" id="cd14014">
    <property type="entry name" value="STKc_PknB_like"/>
    <property type="match status" value="1"/>
</dbReference>
<dbReference type="SMART" id="SM00671">
    <property type="entry name" value="SEL1"/>
    <property type="match status" value="4"/>
</dbReference>
<evidence type="ECO:0000256" key="9">
    <source>
        <dbReference type="SAM" id="Phobius"/>
    </source>
</evidence>
<dbReference type="InterPro" id="IPR008271">
    <property type="entry name" value="Ser/Thr_kinase_AS"/>
</dbReference>
<dbReference type="PANTHER" id="PTHR43289:SF6">
    <property type="entry name" value="SERINE_THREONINE-PROTEIN KINASE NEKL-3"/>
    <property type="match status" value="1"/>
</dbReference>
<evidence type="ECO:0000256" key="6">
    <source>
        <dbReference type="ARBA" id="ARBA00022840"/>
    </source>
</evidence>
<dbReference type="PROSITE" id="PS50011">
    <property type="entry name" value="PROTEIN_KINASE_DOM"/>
    <property type="match status" value="1"/>
</dbReference>
<dbReference type="EMBL" id="AP019860">
    <property type="protein sequence ID" value="BBM84575.1"/>
    <property type="molecule type" value="Genomic_DNA"/>
</dbReference>
<dbReference type="KEGG" id="uam:UABAM_02936"/>
<dbReference type="SUPFAM" id="SSF81901">
    <property type="entry name" value="HCP-like"/>
    <property type="match status" value="2"/>
</dbReference>
<dbReference type="Proteomes" id="UP000326354">
    <property type="component" value="Chromosome"/>
</dbReference>
<keyword evidence="3" id="KW-0808">Transferase</keyword>
<name>A0A5S9F3B6_UABAM</name>
<evidence type="ECO:0000256" key="7">
    <source>
        <dbReference type="PROSITE-ProRule" id="PRU00339"/>
    </source>
</evidence>
<evidence type="ECO:0000256" key="1">
    <source>
        <dbReference type="ARBA" id="ARBA00012513"/>
    </source>
</evidence>
<evidence type="ECO:0000256" key="3">
    <source>
        <dbReference type="ARBA" id="ARBA00022679"/>
    </source>
</evidence>
<dbReference type="PROSITE" id="PS00107">
    <property type="entry name" value="PROTEIN_KINASE_ATP"/>
    <property type="match status" value="1"/>
</dbReference>
<feature type="transmembrane region" description="Helical" evidence="9">
    <location>
        <begin position="355"/>
        <end position="376"/>
    </location>
</feature>
<dbReference type="Gene3D" id="3.30.200.20">
    <property type="entry name" value="Phosphorylase Kinase, domain 1"/>
    <property type="match status" value="1"/>
</dbReference>
<dbReference type="InterPro" id="IPR000719">
    <property type="entry name" value="Prot_kinase_dom"/>
</dbReference>
<dbReference type="InterPro" id="IPR011990">
    <property type="entry name" value="TPR-like_helical_dom_sf"/>
</dbReference>
<dbReference type="InterPro" id="IPR006597">
    <property type="entry name" value="Sel1-like"/>
</dbReference>
<proteinExistence type="predicted"/>
<evidence type="ECO:0000259" key="10">
    <source>
        <dbReference type="PROSITE" id="PS50011"/>
    </source>
</evidence>
<gene>
    <name evidence="11" type="ORF">UABAM_02936</name>
</gene>